<proteinExistence type="predicted"/>
<keyword evidence="3" id="KW-0479">Metal-binding</keyword>
<sequence>MEVVTLKNDGRCKWLENKVMHGIFPKMIEHSLRPGAKKMYLIVEWISNDNGRVGVDLKWLKTLGLDVVGSYRDLPNDNNFIVVNTGYDSIVNEEKILKARGVEIVDLPCSFIRKIRTILEKSDGTFQYVLLCEPNHIIIKNYNSIFPKDLILVQMANYKEKIIREQNGKQLALLPYVTFLPSHINEIYDFICHSFPERQSMKYITSCMWISSKASPIVEIESLSEELLEGITDALLIATSGSVNKSLVSLIETIEKKNLQVVMVSSLKEFIAYEKQHRCEKILLVKSPIPNKAENPIIAYIERGYIPALLVVIKDSTLIRLMFLKCYRALVYTRNYINYLFTHKKNMGITWTS</sequence>
<dbReference type="GO" id="GO:0050992">
    <property type="term" value="P:dimethylallyl diphosphate biosynthetic process"/>
    <property type="evidence" value="ECO:0007669"/>
    <property type="project" value="InterPro"/>
</dbReference>
<evidence type="ECO:0000313" key="7">
    <source>
        <dbReference type="Proteomes" id="UP000006695"/>
    </source>
</evidence>
<name>A5GE78_GEOUR</name>
<dbReference type="Gene3D" id="3.40.1010.20">
    <property type="entry name" value="4-hydroxy-3-methylbut-2-enyl diphosphate reductase, catalytic domain"/>
    <property type="match status" value="2"/>
</dbReference>
<dbReference type="HOGENOM" id="CLU_784726_0_0_7"/>
<evidence type="ECO:0000256" key="5">
    <source>
        <dbReference type="ARBA" id="ARBA00023014"/>
    </source>
</evidence>
<dbReference type="OrthoDB" id="7838374at2"/>
<organism evidence="6 7">
    <name type="scientific">Geotalea uraniireducens (strain Rf4)</name>
    <name type="common">Geobacter uraniireducens</name>
    <dbReference type="NCBI Taxonomy" id="351605"/>
    <lineage>
        <taxon>Bacteria</taxon>
        <taxon>Pseudomonadati</taxon>
        <taxon>Thermodesulfobacteriota</taxon>
        <taxon>Desulfuromonadia</taxon>
        <taxon>Geobacterales</taxon>
        <taxon>Geobacteraceae</taxon>
        <taxon>Geotalea</taxon>
    </lineage>
</organism>
<evidence type="ECO:0000256" key="3">
    <source>
        <dbReference type="ARBA" id="ARBA00022723"/>
    </source>
</evidence>
<dbReference type="KEGG" id="gur:Gura_1535"/>
<dbReference type="Gene3D" id="3.40.50.11270">
    <property type="match status" value="1"/>
</dbReference>
<reference evidence="6 7" key="1">
    <citation type="submission" date="2007-05" db="EMBL/GenBank/DDBJ databases">
        <title>Complete sequence of Geobacter uraniireducens Rf4.</title>
        <authorList>
            <consortium name="US DOE Joint Genome Institute"/>
            <person name="Copeland A."/>
            <person name="Lucas S."/>
            <person name="Lapidus A."/>
            <person name="Barry K."/>
            <person name="Detter J.C."/>
            <person name="Glavina del Rio T."/>
            <person name="Hammon N."/>
            <person name="Israni S."/>
            <person name="Dalin E."/>
            <person name="Tice H."/>
            <person name="Pitluck S."/>
            <person name="Chertkov O."/>
            <person name="Brettin T."/>
            <person name="Bruce D."/>
            <person name="Han C."/>
            <person name="Schmutz J."/>
            <person name="Larimer F."/>
            <person name="Land M."/>
            <person name="Hauser L."/>
            <person name="Kyrpides N."/>
            <person name="Mikhailova N."/>
            <person name="Shelobolina E."/>
            <person name="Aklujkar M."/>
            <person name="Lovley D."/>
            <person name="Richardson P."/>
        </authorList>
    </citation>
    <scope>NUCLEOTIDE SEQUENCE [LARGE SCALE GENOMIC DNA]</scope>
    <source>
        <strain evidence="6 7">Rf4</strain>
    </source>
</reference>
<keyword evidence="4" id="KW-0408">Iron</keyword>
<accession>A5GE78</accession>
<dbReference type="AlphaFoldDB" id="A5GE78"/>
<evidence type="ECO:0000313" key="6">
    <source>
        <dbReference type="EMBL" id="ABQ25733.1"/>
    </source>
</evidence>
<keyword evidence="5" id="KW-0411">Iron-sulfur</keyword>
<dbReference type="GO" id="GO:0019288">
    <property type="term" value="P:isopentenyl diphosphate biosynthetic process, methylerythritol 4-phosphate pathway"/>
    <property type="evidence" value="ECO:0007669"/>
    <property type="project" value="InterPro"/>
</dbReference>
<keyword evidence="7" id="KW-1185">Reference proteome</keyword>
<dbReference type="Pfam" id="PF02401">
    <property type="entry name" value="LYTB"/>
    <property type="match status" value="1"/>
</dbReference>
<dbReference type="GO" id="GO:0046872">
    <property type="term" value="F:metal ion binding"/>
    <property type="evidence" value="ECO:0007669"/>
    <property type="project" value="UniProtKB-KW"/>
</dbReference>
<dbReference type="RefSeq" id="WP_011938446.1">
    <property type="nucleotide sequence ID" value="NC_009483.1"/>
</dbReference>
<protein>
    <submittedName>
        <fullName evidence="6">Uncharacterized protein</fullName>
    </submittedName>
</protein>
<keyword evidence="2" id="KW-0004">4Fe-4S</keyword>
<dbReference type="InterPro" id="IPR003451">
    <property type="entry name" value="LytB/IspH"/>
</dbReference>
<dbReference type="GO" id="GO:0051745">
    <property type="term" value="F:4-hydroxy-3-methylbut-2-enyl diphosphate reductase activity"/>
    <property type="evidence" value="ECO:0007669"/>
    <property type="project" value="InterPro"/>
</dbReference>
<comment type="cofactor">
    <cofactor evidence="1">
        <name>[4Fe-4S] cluster</name>
        <dbReference type="ChEBI" id="CHEBI:49883"/>
    </cofactor>
</comment>
<dbReference type="STRING" id="351605.Gura_1535"/>
<dbReference type="Proteomes" id="UP000006695">
    <property type="component" value="Chromosome"/>
</dbReference>
<dbReference type="EMBL" id="CP000698">
    <property type="protein sequence ID" value="ABQ25733.1"/>
    <property type="molecule type" value="Genomic_DNA"/>
</dbReference>
<evidence type="ECO:0000256" key="2">
    <source>
        <dbReference type="ARBA" id="ARBA00022485"/>
    </source>
</evidence>
<gene>
    <name evidence="6" type="ordered locus">Gura_1535</name>
</gene>
<evidence type="ECO:0000256" key="4">
    <source>
        <dbReference type="ARBA" id="ARBA00023004"/>
    </source>
</evidence>
<evidence type="ECO:0000256" key="1">
    <source>
        <dbReference type="ARBA" id="ARBA00001966"/>
    </source>
</evidence>
<dbReference type="GO" id="GO:0051539">
    <property type="term" value="F:4 iron, 4 sulfur cluster binding"/>
    <property type="evidence" value="ECO:0007669"/>
    <property type="project" value="UniProtKB-KW"/>
</dbReference>